<sequence>MLDDIRFLMRDAGNLRLEADFFLPTATVHCDLMLDSGIWNL</sequence>
<dbReference type="AlphaFoldDB" id="A0A0L8V3N9"/>
<dbReference type="EMBL" id="LGIA01000210">
    <property type="protein sequence ID" value="KOH42827.1"/>
    <property type="molecule type" value="Genomic_DNA"/>
</dbReference>
<name>A0A0L8V3N9_9BACT</name>
<organism evidence="1 2">
    <name type="scientific">Sunxiuqinia dokdonensis</name>
    <dbReference type="NCBI Taxonomy" id="1409788"/>
    <lineage>
        <taxon>Bacteria</taxon>
        <taxon>Pseudomonadati</taxon>
        <taxon>Bacteroidota</taxon>
        <taxon>Bacteroidia</taxon>
        <taxon>Marinilabiliales</taxon>
        <taxon>Prolixibacteraceae</taxon>
        <taxon>Sunxiuqinia</taxon>
    </lineage>
</organism>
<comment type="caution">
    <text evidence="1">The sequence shown here is derived from an EMBL/GenBank/DDBJ whole genome shotgun (WGS) entry which is preliminary data.</text>
</comment>
<dbReference type="STRING" id="1409788.NC99_43840"/>
<proteinExistence type="predicted"/>
<evidence type="ECO:0000313" key="1">
    <source>
        <dbReference type="EMBL" id="KOH42827.1"/>
    </source>
</evidence>
<protein>
    <submittedName>
        <fullName evidence="1">Uncharacterized protein</fullName>
    </submittedName>
</protein>
<reference evidence="2" key="1">
    <citation type="submission" date="2015-07" db="EMBL/GenBank/DDBJ databases">
        <title>Genome sequencing of Sunxiuqinia dokdonensis strain SK.</title>
        <authorList>
            <person name="Ahn S."/>
            <person name="Kim B.-C."/>
        </authorList>
    </citation>
    <scope>NUCLEOTIDE SEQUENCE [LARGE SCALE GENOMIC DNA]</scope>
    <source>
        <strain evidence="2">SK</strain>
    </source>
</reference>
<gene>
    <name evidence="1" type="ORF">NC99_43840</name>
</gene>
<accession>A0A0L8V3N9</accession>
<evidence type="ECO:0000313" key="2">
    <source>
        <dbReference type="Proteomes" id="UP000036958"/>
    </source>
</evidence>
<dbReference type="Proteomes" id="UP000036958">
    <property type="component" value="Unassembled WGS sequence"/>
</dbReference>
<keyword evidence="2" id="KW-1185">Reference proteome</keyword>